<name>A0A6A0A1S4_HAELA</name>
<evidence type="ECO:0000313" key="2">
    <source>
        <dbReference type="EMBL" id="GFH25614.1"/>
    </source>
</evidence>
<dbReference type="EMBL" id="BLLF01002864">
    <property type="protein sequence ID" value="GFH25614.1"/>
    <property type="molecule type" value="Genomic_DNA"/>
</dbReference>
<gene>
    <name evidence="2" type="ORF">HaLaN_23604</name>
</gene>
<dbReference type="Proteomes" id="UP000485058">
    <property type="component" value="Unassembled WGS sequence"/>
</dbReference>
<evidence type="ECO:0000256" key="1">
    <source>
        <dbReference type="SAM" id="MobiDB-lite"/>
    </source>
</evidence>
<accession>A0A6A0A1S4</accession>
<evidence type="ECO:0000313" key="3">
    <source>
        <dbReference type="Proteomes" id="UP000485058"/>
    </source>
</evidence>
<keyword evidence="3" id="KW-1185">Reference proteome</keyword>
<feature type="region of interest" description="Disordered" evidence="1">
    <location>
        <begin position="161"/>
        <end position="188"/>
    </location>
</feature>
<comment type="caution">
    <text evidence="2">The sequence shown here is derived from an EMBL/GenBank/DDBJ whole genome shotgun (WGS) entry which is preliminary data.</text>
</comment>
<dbReference type="AlphaFoldDB" id="A0A6A0A1S4"/>
<sequence length="211" mass="23596">MVSTSRAQGKDLSVAELEEWFGKATGFGGQNTEDDLMERLVKGEYQQKGADIMAYCMSYKLFALRLPLTLMCMHFLNGMANPHLRQDCARTQQGQRWESLDAPLQFARGRDVALRAPVAMSNDENDMCDDGPSEPDVAGRIDAKLDVLLTLDSLQGRSLEVGRRDGQMPSRRDYYEEEHPPNDRGDMSFVPGLRCPKCKGFGHTANRCGNN</sequence>
<feature type="compositionally biased region" description="Basic and acidic residues" evidence="1">
    <location>
        <begin position="161"/>
        <end position="186"/>
    </location>
</feature>
<reference evidence="2 3" key="1">
    <citation type="submission" date="2020-02" db="EMBL/GenBank/DDBJ databases">
        <title>Draft genome sequence of Haematococcus lacustris strain NIES-144.</title>
        <authorList>
            <person name="Morimoto D."/>
            <person name="Nakagawa S."/>
            <person name="Yoshida T."/>
            <person name="Sawayama S."/>
        </authorList>
    </citation>
    <scope>NUCLEOTIDE SEQUENCE [LARGE SCALE GENOMIC DNA]</scope>
    <source>
        <strain evidence="2 3">NIES-144</strain>
    </source>
</reference>
<organism evidence="2 3">
    <name type="scientific">Haematococcus lacustris</name>
    <name type="common">Green alga</name>
    <name type="synonym">Haematococcus pluvialis</name>
    <dbReference type="NCBI Taxonomy" id="44745"/>
    <lineage>
        <taxon>Eukaryota</taxon>
        <taxon>Viridiplantae</taxon>
        <taxon>Chlorophyta</taxon>
        <taxon>core chlorophytes</taxon>
        <taxon>Chlorophyceae</taxon>
        <taxon>CS clade</taxon>
        <taxon>Chlamydomonadales</taxon>
        <taxon>Haematococcaceae</taxon>
        <taxon>Haematococcus</taxon>
    </lineage>
</organism>
<proteinExistence type="predicted"/>
<protein>
    <submittedName>
        <fullName evidence="2">Uncharacterized protein</fullName>
    </submittedName>
</protein>